<accession>A0ABX7E2W2</accession>
<gene>
    <name evidence="2" type="ORF">I5776_01110</name>
</gene>
<proteinExistence type="predicted"/>
<keyword evidence="1" id="KW-1133">Transmembrane helix</keyword>
<sequence>MIFPNKYIKLNNTLLGIAALTLSLLIEPMNMNLLWGKISNKRKDLTFDQFVLALDLLFVLGLIHFSENRIEKLILIKEKEQNDKKKVSVIIDFINYCEIRKLNKKDALIPYILEICEVLKNDTA</sequence>
<keyword evidence="1" id="KW-0472">Membrane</keyword>
<dbReference type="Pfam" id="PF20293">
    <property type="entry name" value="MC6"/>
    <property type="match status" value="1"/>
</dbReference>
<protein>
    <submittedName>
        <fullName evidence="2">Uncharacterized protein</fullName>
    </submittedName>
</protein>
<dbReference type="RefSeq" id="WP_202778605.1">
    <property type="nucleotide sequence ID" value="NZ_CP065425.1"/>
</dbReference>
<dbReference type="InterPro" id="IPR046897">
    <property type="entry name" value="ABC-3C_MC6"/>
</dbReference>
<evidence type="ECO:0000256" key="1">
    <source>
        <dbReference type="SAM" id="Phobius"/>
    </source>
</evidence>
<organism evidence="2 3">
    <name type="scientific">Heyndrickxia vini</name>
    <dbReference type="NCBI Taxonomy" id="1476025"/>
    <lineage>
        <taxon>Bacteria</taxon>
        <taxon>Bacillati</taxon>
        <taxon>Bacillota</taxon>
        <taxon>Bacilli</taxon>
        <taxon>Bacillales</taxon>
        <taxon>Bacillaceae</taxon>
        <taxon>Heyndrickxia</taxon>
    </lineage>
</organism>
<feature type="transmembrane region" description="Helical" evidence="1">
    <location>
        <begin position="46"/>
        <end position="65"/>
    </location>
</feature>
<evidence type="ECO:0000313" key="2">
    <source>
        <dbReference type="EMBL" id="QQZ09619.1"/>
    </source>
</evidence>
<name>A0ABX7E2W2_9BACI</name>
<dbReference type="EMBL" id="CP065425">
    <property type="protein sequence ID" value="QQZ09619.1"/>
    <property type="molecule type" value="Genomic_DNA"/>
</dbReference>
<reference evidence="2 3" key="1">
    <citation type="submission" date="2020-11" db="EMBL/GenBank/DDBJ databases">
        <title>Taxonomic evaluation of the Bacillus sporothermodurans group of bacteria based on whole genome sequences.</title>
        <authorList>
            <person name="Fiedler G."/>
            <person name="Herbstmann A.-D."/>
            <person name="Doll E."/>
            <person name="Wenning M."/>
            <person name="Brinks E."/>
            <person name="Kabisch J."/>
            <person name="Breitenwieser F."/>
            <person name="Lappann M."/>
            <person name="Boehnlein C."/>
            <person name="Franz C."/>
        </authorList>
    </citation>
    <scope>NUCLEOTIDE SEQUENCE [LARGE SCALE GENOMIC DNA]</scope>
    <source>
        <strain evidence="2 3">JCM 19841</strain>
    </source>
</reference>
<evidence type="ECO:0000313" key="3">
    <source>
        <dbReference type="Proteomes" id="UP000595691"/>
    </source>
</evidence>
<keyword evidence="3" id="KW-1185">Reference proteome</keyword>
<dbReference type="Proteomes" id="UP000595691">
    <property type="component" value="Chromosome"/>
</dbReference>
<feature type="transmembrane region" description="Helical" evidence="1">
    <location>
        <begin position="7"/>
        <end position="26"/>
    </location>
</feature>
<keyword evidence="1" id="KW-0812">Transmembrane</keyword>